<dbReference type="InterPro" id="IPR058570">
    <property type="entry name" value="HROB_OB"/>
</dbReference>
<dbReference type="Proteomes" id="UP001151760">
    <property type="component" value="Unassembled WGS sequence"/>
</dbReference>
<keyword evidence="3" id="KW-1185">Reference proteome</keyword>
<evidence type="ECO:0000313" key="3">
    <source>
        <dbReference type="Proteomes" id="UP001151760"/>
    </source>
</evidence>
<proteinExistence type="predicted"/>
<dbReference type="EMBL" id="BQNB010009166">
    <property type="protein sequence ID" value="GJS59685.1"/>
    <property type="molecule type" value="Genomic_DNA"/>
</dbReference>
<dbReference type="Pfam" id="PF15072">
    <property type="entry name" value="HROB"/>
    <property type="match status" value="1"/>
</dbReference>
<dbReference type="PANTHER" id="PTHR14523:SF1">
    <property type="entry name" value="HOMOLOGOUS RECOMBINATION OB-FOLD PROTEIN"/>
    <property type="match status" value="1"/>
</dbReference>
<gene>
    <name evidence="2" type="ORF">Tco_0654469</name>
</gene>
<dbReference type="InterPro" id="IPR028045">
    <property type="entry name" value="HROB"/>
</dbReference>
<protein>
    <recommendedName>
        <fullName evidence="1">Homologous recombination OB-fold protein OB-fold domain-containing protein</fullName>
    </recommendedName>
</protein>
<evidence type="ECO:0000259" key="1">
    <source>
        <dbReference type="Pfam" id="PF15072"/>
    </source>
</evidence>
<name>A0ABQ4X3E9_9ASTR</name>
<comment type="caution">
    <text evidence="2">The sequence shown here is derived from an EMBL/GenBank/DDBJ whole genome shotgun (WGS) entry which is preliminary data.</text>
</comment>
<dbReference type="PANTHER" id="PTHR14523">
    <property type="entry name" value="UNCHARACTERIZED PROTEIN C17ORF53 HOMOLOG"/>
    <property type="match status" value="1"/>
</dbReference>
<reference evidence="2" key="1">
    <citation type="journal article" date="2022" name="Int. J. Mol. Sci.">
        <title>Draft Genome of Tanacetum Coccineum: Genomic Comparison of Closely Related Tanacetum-Family Plants.</title>
        <authorList>
            <person name="Yamashiro T."/>
            <person name="Shiraishi A."/>
            <person name="Nakayama K."/>
            <person name="Satake H."/>
        </authorList>
    </citation>
    <scope>NUCLEOTIDE SEQUENCE</scope>
</reference>
<organism evidence="2 3">
    <name type="scientific">Tanacetum coccineum</name>
    <dbReference type="NCBI Taxonomy" id="301880"/>
    <lineage>
        <taxon>Eukaryota</taxon>
        <taxon>Viridiplantae</taxon>
        <taxon>Streptophyta</taxon>
        <taxon>Embryophyta</taxon>
        <taxon>Tracheophyta</taxon>
        <taxon>Spermatophyta</taxon>
        <taxon>Magnoliopsida</taxon>
        <taxon>eudicotyledons</taxon>
        <taxon>Gunneridae</taxon>
        <taxon>Pentapetalae</taxon>
        <taxon>asterids</taxon>
        <taxon>campanulids</taxon>
        <taxon>Asterales</taxon>
        <taxon>Asteraceae</taxon>
        <taxon>Asteroideae</taxon>
        <taxon>Anthemideae</taxon>
        <taxon>Anthemidinae</taxon>
        <taxon>Tanacetum</taxon>
    </lineage>
</organism>
<reference evidence="2" key="2">
    <citation type="submission" date="2022-01" db="EMBL/GenBank/DDBJ databases">
        <authorList>
            <person name="Yamashiro T."/>
            <person name="Shiraishi A."/>
            <person name="Satake H."/>
            <person name="Nakayama K."/>
        </authorList>
    </citation>
    <scope>NUCLEOTIDE SEQUENCE</scope>
</reference>
<evidence type="ECO:0000313" key="2">
    <source>
        <dbReference type="EMBL" id="GJS59685.1"/>
    </source>
</evidence>
<accession>A0ABQ4X3E9</accession>
<feature type="domain" description="Homologous recombination OB-fold protein OB-fold" evidence="1">
    <location>
        <begin position="158"/>
        <end position="243"/>
    </location>
</feature>
<sequence length="251" mass="27008">MDSNFNNENEAWEYSLDIDDSDLHLTPVVRSSSRTHVEPSPYTTNPVTIIPGPSGVVQLSSSTRVEPSTSTLNPVRIIPGPAGLVQRARLLKENVFILDPDGALMSTQQYMDKVVEDVGEDDDFKSAAWVNATNYANAFCGTVTGCLGDVDNFLKKGKLEQVVGIVKSCSPNMIGDLNVTLKDLSGTLPGTIHRKVIGEGGYKKDITVGAAIILNNVSVFTPKPSKHYLNITMRNVVEVFPKDTVPGSGSG</sequence>